<evidence type="ECO:0000256" key="1">
    <source>
        <dbReference type="ARBA" id="ARBA00022722"/>
    </source>
</evidence>
<dbReference type="GO" id="GO:0005829">
    <property type="term" value="C:cytosol"/>
    <property type="evidence" value="ECO:0007669"/>
    <property type="project" value="TreeGrafter"/>
</dbReference>
<dbReference type="Proteomes" id="UP000664332">
    <property type="component" value="Unassembled WGS sequence"/>
</dbReference>
<evidence type="ECO:0000313" key="6">
    <source>
        <dbReference type="Proteomes" id="UP000664332"/>
    </source>
</evidence>
<evidence type="ECO:0000256" key="2">
    <source>
        <dbReference type="ARBA" id="ARBA00022801"/>
    </source>
</evidence>
<dbReference type="GO" id="GO:0008408">
    <property type="term" value="F:3'-5' exonuclease activity"/>
    <property type="evidence" value="ECO:0007669"/>
    <property type="project" value="TreeGrafter"/>
</dbReference>
<accession>A0A939E322</accession>
<evidence type="ECO:0000259" key="4">
    <source>
        <dbReference type="SMART" id="SM00479"/>
    </source>
</evidence>
<organism evidence="5 6">
    <name type="scientific">Corynebacterium mendelii</name>
    <dbReference type="NCBI Taxonomy" id="2765362"/>
    <lineage>
        <taxon>Bacteria</taxon>
        <taxon>Bacillati</taxon>
        <taxon>Actinomycetota</taxon>
        <taxon>Actinomycetes</taxon>
        <taxon>Mycobacteriales</taxon>
        <taxon>Corynebacteriaceae</taxon>
        <taxon>Corynebacterium</taxon>
    </lineage>
</organism>
<dbReference type="InterPro" id="IPR012337">
    <property type="entry name" value="RNaseH-like_sf"/>
</dbReference>
<proteinExistence type="predicted"/>
<gene>
    <name evidence="5" type="ORF">JZY06_08385</name>
</gene>
<dbReference type="PANTHER" id="PTHR30231:SF4">
    <property type="entry name" value="PROTEIN NEN2"/>
    <property type="match status" value="1"/>
</dbReference>
<dbReference type="RefSeq" id="WP_207279106.1">
    <property type="nucleotide sequence ID" value="NZ_JAFLEQ010000015.1"/>
</dbReference>
<keyword evidence="1" id="KW-0540">Nuclease</keyword>
<evidence type="ECO:0000256" key="3">
    <source>
        <dbReference type="ARBA" id="ARBA00022839"/>
    </source>
</evidence>
<dbReference type="Pfam" id="PF00929">
    <property type="entry name" value="RNase_T"/>
    <property type="match status" value="1"/>
</dbReference>
<evidence type="ECO:0000313" key="5">
    <source>
        <dbReference type="EMBL" id="MBN9644622.1"/>
    </source>
</evidence>
<dbReference type="SMART" id="SM00479">
    <property type="entry name" value="EXOIII"/>
    <property type="match status" value="1"/>
</dbReference>
<dbReference type="InterPro" id="IPR036397">
    <property type="entry name" value="RNaseH_sf"/>
</dbReference>
<dbReference type="InterPro" id="IPR013520">
    <property type="entry name" value="Ribonucl_H"/>
</dbReference>
<name>A0A939E322_9CORY</name>
<keyword evidence="3 5" id="KW-0269">Exonuclease</keyword>
<feature type="domain" description="Exonuclease" evidence="4">
    <location>
        <begin position="37"/>
        <end position="213"/>
    </location>
</feature>
<dbReference type="Gene3D" id="3.30.420.10">
    <property type="entry name" value="Ribonuclease H-like superfamily/Ribonuclease H"/>
    <property type="match status" value="1"/>
</dbReference>
<keyword evidence="6" id="KW-1185">Reference proteome</keyword>
<reference evidence="5" key="1">
    <citation type="submission" date="2021-03" db="EMBL/GenBank/DDBJ databases">
        <authorList>
            <person name="Sun Q."/>
        </authorList>
    </citation>
    <scope>NUCLEOTIDE SEQUENCE</scope>
    <source>
        <strain evidence="5">CCM 8862</strain>
    </source>
</reference>
<dbReference type="GO" id="GO:0003676">
    <property type="term" value="F:nucleic acid binding"/>
    <property type="evidence" value="ECO:0007669"/>
    <property type="project" value="InterPro"/>
</dbReference>
<keyword evidence="2" id="KW-0378">Hydrolase</keyword>
<comment type="caution">
    <text evidence="5">The sequence shown here is derived from an EMBL/GenBank/DDBJ whole genome shotgun (WGS) entry which is preliminary data.</text>
</comment>
<dbReference type="PANTHER" id="PTHR30231">
    <property type="entry name" value="DNA POLYMERASE III SUBUNIT EPSILON"/>
    <property type="match status" value="1"/>
</dbReference>
<dbReference type="AlphaFoldDB" id="A0A939E322"/>
<dbReference type="EMBL" id="JAFLEQ010000015">
    <property type="protein sequence ID" value="MBN9644622.1"/>
    <property type="molecule type" value="Genomic_DNA"/>
</dbReference>
<dbReference type="CDD" id="cd06127">
    <property type="entry name" value="DEDDh"/>
    <property type="match status" value="1"/>
</dbReference>
<sequence>MFGLDKLSRTKKKATGALADFYTATFPDGHTPLDQLKLLAVDVETTGLEPGTHRLLSIGWVPVNATSIDLSGAGHVIVKGSEGAASVGHSATVHGLTDDAVAAGTDPAEAVAMVLEALKGRAMLTHYAPMEQGFLGQACKTHFGADLIVPIVDTFACERRHMEKMATYPRGEDLRLARVRSRYNLPAYSNHNALTDAIACAELYLALATNVRGGTLKSMQPYG</sequence>
<dbReference type="SUPFAM" id="SSF53098">
    <property type="entry name" value="Ribonuclease H-like"/>
    <property type="match status" value="1"/>
</dbReference>
<protein>
    <submittedName>
        <fullName evidence="5">3'-5' exonuclease</fullName>
    </submittedName>
</protein>